<name>A0A449B167_9BACT</name>
<accession>A0A449B167</accession>
<dbReference type="EMBL" id="LR215036">
    <property type="protein sequence ID" value="VEU74285.1"/>
    <property type="molecule type" value="Genomic_DNA"/>
</dbReference>
<evidence type="ECO:0000313" key="2">
    <source>
        <dbReference type="Proteomes" id="UP000290985"/>
    </source>
</evidence>
<proteinExistence type="predicted"/>
<dbReference type="AlphaFoldDB" id="A0A449B167"/>
<dbReference type="Proteomes" id="UP000290985">
    <property type="component" value="Chromosome"/>
</dbReference>
<reference evidence="1 2" key="1">
    <citation type="submission" date="2019-01" db="EMBL/GenBank/DDBJ databases">
        <authorList>
            <consortium name="Pathogen Informatics"/>
        </authorList>
    </citation>
    <scope>NUCLEOTIDE SEQUENCE [LARGE SCALE GENOMIC DNA]</scope>
    <source>
        <strain evidence="1 2">NCTC10181</strain>
    </source>
</reference>
<sequence>MITINKVGERNLKYLERENFDVKNLFEKINKHIEFLKPEFKDNYTNALQEIFNYDFDSFSGDVSQKVEKNNWEMAIKIINNNCSINYVYDIVNTFLGMYRNIANASNFFEDTKISSGSKFLEKNILFDEDQKPIESDKYYQVDSDNEIYKVPEHYLRKKLLNWQFENQKVDLSMNSVIENVFEIDNDTLDLETKPMMYTKVDLRSLKNLREENKKESKQEQAKATAFGV</sequence>
<gene>
    <name evidence="1" type="ORF">NCTC10181_00120</name>
</gene>
<organism evidence="1 2">
    <name type="scientific">Mycoplasmopsis citelli</name>
    <dbReference type="NCBI Taxonomy" id="171281"/>
    <lineage>
        <taxon>Bacteria</taxon>
        <taxon>Bacillati</taxon>
        <taxon>Mycoplasmatota</taxon>
        <taxon>Mycoplasmoidales</taxon>
        <taxon>Metamycoplasmataceae</taxon>
        <taxon>Mycoplasmopsis</taxon>
    </lineage>
</organism>
<dbReference type="RefSeq" id="WP_129725129.1">
    <property type="nucleotide sequence ID" value="NZ_LR215036.1"/>
</dbReference>
<keyword evidence="2" id="KW-1185">Reference proteome</keyword>
<dbReference type="KEGG" id="mcit:NCTC10181_00120"/>
<protein>
    <submittedName>
        <fullName evidence="1">Uncharacterized protein</fullName>
    </submittedName>
</protein>
<evidence type="ECO:0000313" key="1">
    <source>
        <dbReference type="EMBL" id="VEU74285.1"/>
    </source>
</evidence>